<name>X1KXS1_9ZZZZ</name>
<dbReference type="InterPro" id="IPR002638">
    <property type="entry name" value="Quinolinate_PRibosylTrfase_C"/>
</dbReference>
<accession>X1KXS1</accession>
<dbReference type="Gene3D" id="3.20.20.70">
    <property type="entry name" value="Aldolase class I"/>
    <property type="match status" value="1"/>
</dbReference>
<dbReference type="GO" id="GO:0004514">
    <property type="term" value="F:nicotinate-nucleotide diphosphorylase (carboxylating) activity"/>
    <property type="evidence" value="ECO:0007669"/>
    <property type="project" value="InterPro"/>
</dbReference>
<proteinExistence type="predicted"/>
<dbReference type="GO" id="GO:0009435">
    <property type="term" value="P:NAD+ biosynthetic process"/>
    <property type="evidence" value="ECO:0007669"/>
    <property type="project" value="InterPro"/>
</dbReference>
<evidence type="ECO:0000313" key="2">
    <source>
        <dbReference type="EMBL" id="GAI11887.1"/>
    </source>
</evidence>
<protein>
    <recommendedName>
        <fullName evidence="1">Quinolinate phosphoribosyl transferase C-terminal domain-containing protein</fullName>
    </recommendedName>
</protein>
<evidence type="ECO:0000259" key="1">
    <source>
        <dbReference type="Pfam" id="PF01729"/>
    </source>
</evidence>
<dbReference type="InterPro" id="IPR053190">
    <property type="entry name" value="NAPRTase-like"/>
</dbReference>
<dbReference type="PANTHER" id="PTHR43202:SF1">
    <property type="entry name" value="NICOTINATE PHOSPHORIBOSYLTRANSFERASE"/>
    <property type="match status" value="1"/>
</dbReference>
<dbReference type="EMBL" id="BARV01007725">
    <property type="protein sequence ID" value="GAI11887.1"/>
    <property type="molecule type" value="Genomic_DNA"/>
</dbReference>
<comment type="caution">
    <text evidence="2">The sequence shown here is derived from an EMBL/GenBank/DDBJ whole genome shotgun (WGS) entry which is preliminary data.</text>
</comment>
<sequence length="165" mass="18134">MKPTGTIPHALIIILDSTAKATLAFDKHMPSEVPRIALVDTFEDEVRESVTVAKAMQGKLQGVRLDTPSERGRVTADLVKEVRAWLDLEGFKEVKIVVSGGLNPERIRDFINEGAPVDIFAVGSYISDAKPVDFTADLHEVEGKPIAKRGRMPGLTTNSRLKRIM</sequence>
<organism evidence="2">
    <name type="scientific">marine sediment metagenome</name>
    <dbReference type="NCBI Taxonomy" id="412755"/>
    <lineage>
        <taxon>unclassified sequences</taxon>
        <taxon>metagenomes</taxon>
        <taxon>ecological metagenomes</taxon>
    </lineage>
</organism>
<dbReference type="InterPro" id="IPR036068">
    <property type="entry name" value="Nicotinate_pribotase-like_C"/>
</dbReference>
<reference evidence="2" key="1">
    <citation type="journal article" date="2014" name="Front. Microbiol.">
        <title>High frequency of phylogenetically diverse reductive dehalogenase-homologous genes in deep subseafloor sedimentary metagenomes.</title>
        <authorList>
            <person name="Kawai M."/>
            <person name="Futagami T."/>
            <person name="Toyoda A."/>
            <person name="Takaki Y."/>
            <person name="Nishi S."/>
            <person name="Hori S."/>
            <person name="Arai W."/>
            <person name="Tsubouchi T."/>
            <person name="Morono Y."/>
            <person name="Uchiyama I."/>
            <person name="Ito T."/>
            <person name="Fujiyama A."/>
            <person name="Inagaki F."/>
            <person name="Takami H."/>
        </authorList>
    </citation>
    <scope>NUCLEOTIDE SEQUENCE</scope>
    <source>
        <strain evidence="2">Expedition CK06-06</strain>
    </source>
</reference>
<dbReference type="InterPro" id="IPR013785">
    <property type="entry name" value="Aldolase_TIM"/>
</dbReference>
<dbReference type="SUPFAM" id="SSF51690">
    <property type="entry name" value="Nicotinate/Quinolinate PRTase C-terminal domain-like"/>
    <property type="match status" value="1"/>
</dbReference>
<dbReference type="PANTHER" id="PTHR43202">
    <property type="entry name" value="NICOTINATE-NUCLEOTIDE PYROPHOSPHORYLASE"/>
    <property type="match status" value="1"/>
</dbReference>
<feature type="domain" description="Quinolinate phosphoribosyl transferase C-terminal" evidence="1">
    <location>
        <begin position="4"/>
        <end position="135"/>
    </location>
</feature>
<dbReference type="AlphaFoldDB" id="X1KXS1"/>
<dbReference type="Pfam" id="PF01729">
    <property type="entry name" value="QRPTase_C"/>
    <property type="match status" value="1"/>
</dbReference>
<gene>
    <name evidence="2" type="ORF">S06H3_15683</name>
</gene>